<dbReference type="Proteomes" id="UP001732700">
    <property type="component" value="Chromosome 1A"/>
</dbReference>
<protein>
    <submittedName>
        <fullName evidence="1">Uncharacterized protein</fullName>
    </submittedName>
</protein>
<reference evidence="1" key="1">
    <citation type="submission" date="2021-05" db="EMBL/GenBank/DDBJ databases">
        <authorList>
            <person name="Scholz U."/>
            <person name="Mascher M."/>
            <person name="Fiebig A."/>
        </authorList>
    </citation>
    <scope>NUCLEOTIDE SEQUENCE [LARGE SCALE GENOMIC DNA]</scope>
</reference>
<reference evidence="1" key="2">
    <citation type="submission" date="2025-09" db="UniProtKB">
        <authorList>
            <consortium name="EnsemblPlants"/>
        </authorList>
    </citation>
    <scope>IDENTIFICATION</scope>
</reference>
<organism evidence="1 2">
    <name type="scientific">Avena sativa</name>
    <name type="common">Oat</name>
    <dbReference type="NCBI Taxonomy" id="4498"/>
    <lineage>
        <taxon>Eukaryota</taxon>
        <taxon>Viridiplantae</taxon>
        <taxon>Streptophyta</taxon>
        <taxon>Embryophyta</taxon>
        <taxon>Tracheophyta</taxon>
        <taxon>Spermatophyta</taxon>
        <taxon>Magnoliopsida</taxon>
        <taxon>Liliopsida</taxon>
        <taxon>Poales</taxon>
        <taxon>Poaceae</taxon>
        <taxon>BOP clade</taxon>
        <taxon>Pooideae</taxon>
        <taxon>Poodae</taxon>
        <taxon>Poeae</taxon>
        <taxon>Poeae Chloroplast Group 1 (Aveneae type)</taxon>
        <taxon>Aveninae</taxon>
        <taxon>Avena</taxon>
    </lineage>
</organism>
<keyword evidence="2" id="KW-1185">Reference proteome</keyword>
<evidence type="ECO:0000313" key="2">
    <source>
        <dbReference type="Proteomes" id="UP001732700"/>
    </source>
</evidence>
<evidence type="ECO:0000313" key="1">
    <source>
        <dbReference type="EnsemblPlants" id="AVESA.00010b.r2.1AG0022910.1.CDS"/>
    </source>
</evidence>
<sequence length="419" mass="46049">MSHEGGDETDGSCRLSAAEAAPLDSSNLLGEILLRLPPQPSSLLRVSFVSKLWGSLVSSASFHRRLCAHHRDPPILGVYGKSCGDIAFTSVLDPPDRIPAERFALPVSNDDFFDSWSLLGCRHGRVLAFNRVRLELLVFHPVSGDRRTVSLPPGFDLAGYGHGFSTNGAVLCTAGDDDPGHVHGNCLSSPFKVVLVGTFHGNQRPAIARVYSSETGLWGDLVSTQGPFGGFFGLHPGTLIGNSLYWWLHGFDIDILEFNLDSQRLAVIKRLPVRGADIHRCNMRIIRAEDGDVGIAVSMYPNLHMWDHKVSRHGSATWVLRKTVNLRNIIGIPSSINRPVVAIVAYAEDADEIFISVRGAEDHPYRGSLIIVQLKSMKVREYRGSFLDDSYHPFTDFFTAGTVRARSTPVIEPHQPSSH</sequence>
<proteinExistence type="predicted"/>
<accession>A0ACD5TB40</accession>
<dbReference type="EnsemblPlants" id="AVESA.00010b.r2.1AG0022910.1">
    <property type="protein sequence ID" value="AVESA.00010b.r2.1AG0022910.1.CDS"/>
    <property type="gene ID" value="AVESA.00010b.r2.1AG0022910"/>
</dbReference>
<name>A0ACD5TB40_AVESA</name>